<accession>A0AAU9D0G2</accession>
<dbReference type="GO" id="GO:0004175">
    <property type="term" value="F:endopeptidase activity"/>
    <property type="evidence" value="ECO:0007669"/>
    <property type="project" value="TreeGrafter"/>
</dbReference>
<dbReference type="Proteomes" id="UP001348817">
    <property type="component" value="Plasmid pFA5"/>
</dbReference>
<dbReference type="EMBL" id="AP025319">
    <property type="protein sequence ID" value="BDD12632.1"/>
    <property type="molecule type" value="Genomic_DNA"/>
</dbReference>
<evidence type="ECO:0000313" key="3">
    <source>
        <dbReference type="Proteomes" id="UP001348817"/>
    </source>
</evidence>
<dbReference type="Pfam" id="PF03572">
    <property type="entry name" value="Peptidase_S41"/>
    <property type="match status" value="1"/>
</dbReference>
<keyword evidence="2" id="KW-0614">Plasmid</keyword>
<name>A0AAU9D0G2_9BACT</name>
<dbReference type="AlphaFoldDB" id="A0AAU9D0G2"/>
<dbReference type="PANTHER" id="PTHR32060:SF22">
    <property type="entry name" value="CARBOXYL-TERMINAL-PROCESSING PEPTIDASE 3, CHLOROPLASTIC"/>
    <property type="match status" value="1"/>
</dbReference>
<dbReference type="SMART" id="SM00245">
    <property type="entry name" value="TSPc"/>
    <property type="match status" value="1"/>
</dbReference>
<evidence type="ECO:0000259" key="1">
    <source>
        <dbReference type="SMART" id="SM00245"/>
    </source>
</evidence>
<dbReference type="InterPro" id="IPR029045">
    <property type="entry name" value="ClpP/crotonase-like_dom_sf"/>
</dbReference>
<dbReference type="RefSeq" id="WP_338395779.1">
    <property type="nucleotide sequence ID" value="NZ_AP025319.1"/>
</dbReference>
<geneLocation type="plasmid" evidence="2 3">
    <name>pFA5</name>
</geneLocation>
<feature type="domain" description="Tail specific protease" evidence="1">
    <location>
        <begin position="121"/>
        <end position="353"/>
    </location>
</feature>
<dbReference type="GO" id="GO:0008236">
    <property type="term" value="F:serine-type peptidase activity"/>
    <property type="evidence" value="ECO:0007669"/>
    <property type="project" value="InterPro"/>
</dbReference>
<sequence>MLKDGHTNVYMPVEVANKLYGVYFGDYRFVLSNIDGQTVVTRINKEKIKEIPLGTVITEVNGMPTAEYQKKYVKPYISSSTDYIVEDYAAFRLLKAPEGTKHTVVFRRPDGKEKTLELTCGKEKELALYPEMEEWKRFEFKWLKKGVAYISLNSFGSPEIIDMFKKKLPEIYKAKKLVVDLRKNGGGSTSTGLAILQYLTTDNVFYGSKSRSRLHIPSYKAWGGWAKAEDTVGMTNPEGLAWHKQALESARDEYYHDFPYSPDSVSLDEKRIKVPTVLLIGHKTASAAEDFLILADNQKHMTKMGERTFGSTGQPMVFDLPGGGSARVCTKQDLYPDGREFIGVGVLPDIEVKKTLEDFIKDRDPGLKAALKFLKEQDRAL</sequence>
<organism evidence="2 3">
    <name type="scientific">Fulvitalea axinellae</name>
    <dbReference type="NCBI Taxonomy" id="1182444"/>
    <lineage>
        <taxon>Bacteria</taxon>
        <taxon>Pseudomonadati</taxon>
        <taxon>Bacteroidota</taxon>
        <taxon>Cytophagia</taxon>
        <taxon>Cytophagales</taxon>
        <taxon>Persicobacteraceae</taxon>
        <taxon>Fulvitalea</taxon>
    </lineage>
</organism>
<keyword evidence="3" id="KW-1185">Reference proteome</keyword>
<dbReference type="KEGG" id="fax:FUAX_50640"/>
<dbReference type="SUPFAM" id="SSF52096">
    <property type="entry name" value="ClpP/crotonase"/>
    <property type="match status" value="1"/>
</dbReference>
<dbReference type="PANTHER" id="PTHR32060">
    <property type="entry name" value="TAIL-SPECIFIC PROTEASE"/>
    <property type="match status" value="1"/>
</dbReference>
<reference evidence="2 3" key="1">
    <citation type="submission" date="2021-12" db="EMBL/GenBank/DDBJ databases">
        <title>Genome sequencing of bacteria with rrn-lacking chromosome and rrn-plasmid.</title>
        <authorList>
            <person name="Anda M."/>
            <person name="Iwasaki W."/>
        </authorList>
    </citation>
    <scope>NUCLEOTIDE SEQUENCE [LARGE SCALE GENOMIC DNA]</scope>
    <source>
        <strain evidence="2 3">DSM 100852</strain>
        <plasmid evidence="2 3">pFA5</plasmid>
    </source>
</reference>
<gene>
    <name evidence="2" type="ORF">FUAX_50640</name>
</gene>
<evidence type="ECO:0000313" key="2">
    <source>
        <dbReference type="EMBL" id="BDD12632.1"/>
    </source>
</evidence>
<dbReference type="GO" id="GO:0006508">
    <property type="term" value="P:proteolysis"/>
    <property type="evidence" value="ECO:0007669"/>
    <property type="project" value="InterPro"/>
</dbReference>
<dbReference type="Gene3D" id="3.90.226.10">
    <property type="entry name" value="2-enoyl-CoA Hydratase, Chain A, domain 1"/>
    <property type="match status" value="1"/>
</dbReference>
<dbReference type="InterPro" id="IPR005151">
    <property type="entry name" value="Tail-specific_protease"/>
</dbReference>
<proteinExistence type="predicted"/>
<protein>
    <recommendedName>
        <fullName evidence="1">Tail specific protease domain-containing protein</fullName>
    </recommendedName>
</protein>